<feature type="transmembrane region" description="Helical" evidence="1">
    <location>
        <begin position="6"/>
        <end position="23"/>
    </location>
</feature>
<sequence>MKDQIIFSILGGLLGYIGALFQHRLESKRLKSSEVRQEKMRIYSNVLTELSSLFMNPEKLIDELSDPTHKRSFALRLGRILGPARLVASDKLEEMLRDLFDKEVAWHDSMESSDTEKQNELSQIATTARMNVEREMRKEIKAGK</sequence>
<reference evidence="2" key="1">
    <citation type="submission" date="2010-07" db="EMBL/GenBank/DDBJ databases">
        <authorList>
            <consortium name="CONSOLIDER consortium CSD2007-00005"/>
            <person name="Guazzaroni M.-E."/>
            <person name="Richter M."/>
            <person name="Garcia-Salamanca A."/>
            <person name="Yarza P."/>
            <person name="Ferrer M."/>
        </authorList>
    </citation>
    <scope>NUCLEOTIDE SEQUENCE</scope>
</reference>
<reference evidence="2" key="2">
    <citation type="journal article" date="2011" name="Microb. Ecol.">
        <title>Taxonomic and Functional Metagenomic Profiling of the Microbial Community in the Anoxic Sediment of a Sub-saline Shallow Lake (Laguna de Carrizo, Central Spain).</title>
        <authorList>
            <person name="Ferrer M."/>
            <person name="Guazzaroni M.E."/>
            <person name="Richter M."/>
            <person name="Garcia-Salamanca A."/>
            <person name="Yarza P."/>
            <person name="Suarez-Suarez A."/>
            <person name="Solano J."/>
            <person name="Alcaide M."/>
            <person name="van Dillewijn P."/>
            <person name="Molina-Henares M.A."/>
            <person name="Lopez-Cortes N."/>
            <person name="Al-Ramahi Y."/>
            <person name="Guerrero C."/>
            <person name="Acosta A."/>
            <person name="de Eugenio L.I."/>
            <person name="Martinez V."/>
            <person name="Marques S."/>
            <person name="Rojo F."/>
            <person name="Santero E."/>
            <person name="Genilloud O."/>
            <person name="Perez-Perez J."/>
            <person name="Rossello-Mora R."/>
            <person name="Ramos J.L."/>
        </authorList>
    </citation>
    <scope>NUCLEOTIDE SEQUENCE</scope>
</reference>
<keyword evidence="1" id="KW-1133">Transmembrane helix</keyword>
<protein>
    <submittedName>
        <fullName evidence="2">Uncharacterized protein</fullName>
    </submittedName>
</protein>
<gene>
    <name evidence="2" type="ORF">LDC_0018</name>
</gene>
<comment type="caution">
    <text evidence="2">The sequence shown here is derived from an EMBL/GenBank/DDBJ whole genome shotgun (WGS) entry which is preliminary data.</text>
</comment>
<keyword evidence="1" id="KW-0812">Transmembrane</keyword>
<proteinExistence type="predicted"/>
<organism evidence="2">
    <name type="scientific">sediment metagenome</name>
    <dbReference type="NCBI Taxonomy" id="749907"/>
    <lineage>
        <taxon>unclassified sequences</taxon>
        <taxon>metagenomes</taxon>
        <taxon>ecological metagenomes</taxon>
    </lineage>
</organism>
<evidence type="ECO:0000256" key="1">
    <source>
        <dbReference type="SAM" id="Phobius"/>
    </source>
</evidence>
<dbReference type="EMBL" id="ADZX01000002">
    <property type="protein sequence ID" value="EFK97922.1"/>
    <property type="molecule type" value="Genomic_DNA"/>
</dbReference>
<accession>D9PEU0</accession>
<keyword evidence="1" id="KW-0472">Membrane</keyword>
<dbReference type="AlphaFoldDB" id="D9PEU0"/>
<name>D9PEU0_9ZZZZ</name>
<evidence type="ECO:0000313" key="2">
    <source>
        <dbReference type="EMBL" id="EFK97922.1"/>
    </source>
</evidence>